<evidence type="ECO:0000256" key="3">
    <source>
        <dbReference type="ARBA" id="ARBA00009982"/>
    </source>
</evidence>
<dbReference type="InterPro" id="IPR023026">
    <property type="entry name" value="Trp_synth_beta/beta-like"/>
</dbReference>
<organism evidence="13 14">
    <name type="scientific">Candidatus Brocadia sinica JPN1</name>
    <dbReference type="NCBI Taxonomy" id="1197129"/>
    <lineage>
        <taxon>Bacteria</taxon>
        <taxon>Pseudomonadati</taxon>
        <taxon>Planctomycetota</taxon>
        <taxon>Candidatus Brocadiia</taxon>
        <taxon>Candidatus Brocadiales</taxon>
        <taxon>Candidatus Brocadiaceae</taxon>
        <taxon>Candidatus Brocadia</taxon>
    </lineage>
</organism>
<evidence type="ECO:0000256" key="8">
    <source>
        <dbReference type="ARBA" id="ARBA00023141"/>
    </source>
</evidence>
<keyword evidence="14" id="KW-1185">Reference proteome</keyword>
<evidence type="ECO:0000259" key="12">
    <source>
        <dbReference type="Pfam" id="PF00291"/>
    </source>
</evidence>
<evidence type="ECO:0000256" key="1">
    <source>
        <dbReference type="ARBA" id="ARBA00001933"/>
    </source>
</evidence>
<feature type="modified residue" description="N6-(pyridoxal phosphate)lysine" evidence="11">
    <location>
        <position position="108"/>
    </location>
</feature>
<evidence type="ECO:0000256" key="7">
    <source>
        <dbReference type="ARBA" id="ARBA00022898"/>
    </source>
</evidence>
<evidence type="ECO:0000256" key="6">
    <source>
        <dbReference type="ARBA" id="ARBA00022822"/>
    </source>
</evidence>
<dbReference type="PIRSF" id="PIRSF001413">
    <property type="entry name" value="Trp_syn_beta"/>
    <property type="match status" value="1"/>
</dbReference>
<keyword evidence="5 11" id="KW-0028">Amino-acid biosynthesis</keyword>
<dbReference type="PANTHER" id="PTHR48077">
    <property type="entry name" value="TRYPTOPHAN SYNTHASE-RELATED"/>
    <property type="match status" value="1"/>
</dbReference>
<evidence type="ECO:0000313" key="13">
    <source>
        <dbReference type="EMBL" id="GAN34142.1"/>
    </source>
</evidence>
<keyword evidence="6 11" id="KW-0822">Tryptophan biosynthesis</keyword>
<comment type="catalytic activity">
    <reaction evidence="10 11">
        <text>(1S,2R)-1-C-(indol-3-yl)glycerol 3-phosphate + L-serine = D-glyceraldehyde 3-phosphate + L-tryptophan + H2O</text>
        <dbReference type="Rhea" id="RHEA:10532"/>
        <dbReference type="ChEBI" id="CHEBI:15377"/>
        <dbReference type="ChEBI" id="CHEBI:33384"/>
        <dbReference type="ChEBI" id="CHEBI:57912"/>
        <dbReference type="ChEBI" id="CHEBI:58866"/>
        <dbReference type="ChEBI" id="CHEBI:59776"/>
        <dbReference type="EC" id="4.2.1.20"/>
    </reaction>
</comment>
<comment type="subunit">
    <text evidence="4 11">Tetramer of two alpha and two beta chains.</text>
</comment>
<dbReference type="Gene3D" id="3.40.50.1100">
    <property type="match status" value="2"/>
</dbReference>
<feature type="domain" description="Tryptophan synthase beta chain-like PALP" evidence="12">
    <location>
        <begin position="74"/>
        <end position="397"/>
    </location>
</feature>
<dbReference type="EMBL" id="BAFN01000001">
    <property type="protein sequence ID" value="GAN34142.1"/>
    <property type="molecule type" value="Genomic_DNA"/>
</dbReference>
<evidence type="ECO:0000256" key="5">
    <source>
        <dbReference type="ARBA" id="ARBA00022605"/>
    </source>
</evidence>
<reference evidence="14" key="1">
    <citation type="journal article" date="2015" name="Genome Announc.">
        <title>Draft Genome Sequence of an Anaerobic Ammonium-Oxidizing Bacterium, "Candidatus Brocadia sinica".</title>
        <authorList>
            <person name="Oshiki M."/>
            <person name="Shinyako-Hata K."/>
            <person name="Satoh H."/>
            <person name="Okabe S."/>
        </authorList>
    </citation>
    <scope>NUCLEOTIDE SEQUENCE [LARGE SCALE GENOMIC DNA]</scope>
    <source>
        <strain evidence="14">JPN1</strain>
    </source>
</reference>
<evidence type="ECO:0000256" key="9">
    <source>
        <dbReference type="ARBA" id="ARBA00023239"/>
    </source>
</evidence>
<dbReference type="InterPro" id="IPR006653">
    <property type="entry name" value="Trp_synth_b_CS"/>
</dbReference>
<comment type="function">
    <text evidence="11">The beta subunit is responsible for the synthesis of L-tryptophan from indole and L-serine.</text>
</comment>
<evidence type="ECO:0000256" key="2">
    <source>
        <dbReference type="ARBA" id="ARBA00004733"/>
    </source>
</evidence>
<dbReference type="EC" id="4.2.1.20" evidence="11"/>
<keyword evidence="7 11" id="KW-0663">Pyridoxal phosphate</keyword>
<evidence type="ECO:0000256" key="11">
    <source>
        <dbReference type="HAMAP-Rule" id="MF_00133"/>
    </source>
</evidence>
<dbReference type="HAMAP" id="MF_00133">
    <property type="entry name" value="Trp_synth_beta"/>
    <property type="match status" value="1"/>
</dbReference>
<comment type="similarity">
    <text evidence="3 11">Belongs to the TrpB family.</text>
</comment>
<dbReference type="InterPro" id="IPR036052">
    <property type="entry name" value="TrpB-like_PALP_sf"/>
</dbReference>
<dbReference type="Pfam" id="PF00291">
    <property type="entry name" value="PALP"/>
    <property type="match status" value="1"/>
</dbReference>
<name>A0ABQ0JZH4_9BACT</name>
<keyword evidence="8 11" id="KW-0057">Aromatic amino acid biosynthesis</keyword>
<comment type="pathway">
    <text evidence="2 11">Amino-acid biosynthesis; L-tryptophan biosynthesis; L-tryptophan from chorismate: step 5/5.</text>
</comment>
<dbReference type="InterPro" id="IPR001926">
    <property type="entry name" value="TrpB-like_PALP"/>
</dbReference>
<comment type="cofactor">
    <cofactor evidence="1 11">
        <name>pyridoxal 5'-phosphate</name>
        <dbReference type="ChEBI" id="CHEBI:597326"/>
    </cofactor>
</comment>
<proteinExistence type="inferred from homology"/>
<dbReference type="PROSITE" id="PS00168">
    <property type="entry name" value="TRP_SYNTHASE_BETA"/>
    <property type="match status" value="1"/>
</dbReference>
<accession>A0ABQ0JZH4</accession>
<evidence type="ECO:0000313" key="14">
    <source>
        <dbReference type="Proteomes" id="UP000032309"/>
    </source>
</evidence>
<keyword evidence="9 11" id="KW-0456">Lyase</keyword>
<dbReference type="SUPFAM" id="SSF53686">
    <property type="entry name" value="Tryptophan synthase beta subunit-like PLP-dependent enzymes"/>
    <property type="match status" value="1"/>
</dbReference>
<evidence type="ECO:0000256" key="4">
    <source>
        <dbReference type="ARBA" id="ARBA00011270"/>
    </source>
</evidence>
<dbReference type="CDD" id="cd06446">
    <property type="entry name" value="Trp-synth_B"/>
    <property type="match status" value="1"/>
</dbReference>
<dbReference type="NCBIfam" id="TIGR00263">
    <property type="entry name" value="trpB"/>
    <property type="match status" value="1"/>
</dbReference>
<dbReference type="PANTHER" id="PTHR48077:SF3">
    <property type="entry name" value="TRYPTOPHAN SYNTHASE"/>
    <property type="match status" value="1"/>
</dbReference>
<dbReference type="InterPro" id="IPR006654">
    <property type="entry name" value="Trp_synth_beta"/>
</dbReference>
<comment type="caution">
    <text evidence="13">The sequence shown here is derived from an EMBL/GenBank/DDBJ whole genome shotgun (WGS) entry which is preliminary data.</text>
</comment>
<dbReference type="Proteomes" id="UP000032309">
    <property type="component" value="Unassembled WGS sequence"/>
</dbReference>
<protein>
    <recommendedName>
        <fullName evidence="11">Tryptophan synthase beta chain</fullName>
        <ecNumber evidence="11">4.2.1.20</ecNumber>
    </recommendedName>
</protein>
<evidence type="ECO:0000256" key="10">
    <source>
        <dbReference type="ARBA" id="ARBA00049047"/>
    </source>
</evidence>
<sequence length="415" mass="45398">MVTTTVKSKIQGYETPSVGTSLPDKMGHFGRFGGKFVPETIMPALDQLEKAYLKAKDDPSFNAELEYYLTEYVGRPSTLYYAERLTKKLGGAKIYFKREDLNHTGAHKINNTIGQILLAMRMGKKRIIAETGAGQHGVATATAAAMFGVECDVYMGEEDMRRQALNVFRMKLMGTRVIPVTSGSKTLKDATNEAFRDWMASVRYTHYILGSVVGPHPYPMMVRDFQTVIGREAKKQILEKENRLPHYLIACVGGGSNSMGLFHPFIGDKEVEMIGVEAGGYGPEVGQHASTLTSGKIGILHGSASYVLQDDDGQTLPVHSISAGLDYPGVGPEHSYLKDMGRARYVSVTDDEAVNAYQECARLEGIIPALEAAHAIAYTMKFAPTLSKDNLIILCLSGSGDKDSFEVAKKLGYKI</sequence>
<gene>
    <name evidence="11" type="primary">trpB</name>
    <name evidence="13" type="ORF">BROSI_A2678</name>
</gene>